<dbReference type="OrthoDB" id="7264282at2"/>
<keyword evidence="1" id="KW-0472">Membrane</keyword>
<reference evidence="2 3" key="1">
    <citation type="submission" date="2018-05" db="EMBL/GenBank/DDBJ databases">
        <title>Genome of Sphingosinicella humi QZX222.</title>
        <authorList>
            <person name="Qiao Z."/>
            <person name="Wang G."/>
        </authorList>
    </citation>
    <scope>NUCLEOTIDE SEQUENCE [LARGE SCALE GENOMIC DNA]</scope>
    <source>
        <strain evidence="2 3">QZX222</strain>
    </source>
</reference>
<keyword evidence="1" id="KW-0812">Transmembrane</keyword>
<dbReference type="EMBL" id="QFFF01000002">
    <property type="protein sequence ID" value="PWG01361.1"/>
    <property type="molecule type" value="Genomic_DNA"/>
</dbReference>
<evidence type="ECO:0000313" key="3">
    <source>
        <dbReference type="Proteomes" id="UP000245916"/>
    </source>
</evidence>
<gene>
    <name evidence="2" type="ORF">DF286_14670</name>
</gene>
<evidence type="ECO:0000256" key="1">
    <source>
        <dbReference type="SAM" id="Phobius"/>
    </source>
</evidence>
<evidence type="ECO:0008006" key="4">
    <source>
        <dbReference type="Google" id="ProtNLM"/>
    </source>
</evidence>
<dbReference type="AlphaFoldDB" id="A0A2U2IZA4"/>
<name>A0A2U2IZA4_9SPHN</name>
<keyword evidence="1" id="KW-1133">Transmembrane helix</keyword>
<sequence length="136" mass="14790">MPRRSLDTLAKWSVLLAGPLIWSAHLGLVYSLATLAITLTWEAGLVSRLLIGLATLICLAAIAWIGWGLWTGRLPRWETPQADLTGLWRKAGGLLCLLSFLAVLWQGLPAMLIPERPASHDSLFGGTAPPRETEPD</sequence>
<keyword evidence="3" id="KW-1185">Reference proteome</keyword>
<proteinExistence type="predicted"/>
<accession>A0A2U2IZA4</accession>
<feature type="transmembrane region" description="Helical" evidence="1">
    <location>
        <begin position="12"/>
        <end position="37"/>
    </location>
</feature>
<evidence type="ECO:0000313" key="2">
    <source>
        <dbReference type="EMBL" id="PWG01361.1"/>
    </source>
</evidence>
<protein>
    <recommendedName>
        <fullName evidence="4">MFS transporter permease</fullName>
    </recommendedName>
</protein>
<feature type="transmembrane region" description="Helical" evidence="1">
    <location>
        <begin position="49"/>
        <end position="70"/>
    </location>
</feature>
<dbReference type="Proteomes" id="UP000245916">
    <property type="component" value="Unassembled WGS sequence"/>
</dbReference>
<comment type="caution">
    <text evidence="2">The sequence shown here is derived from an EMBL/GenBank/DDBJ whole genome shotgun (WGS) entry which is preliminary data.</text>
</comment>
<organism evidence="2 3">
    <name type="scientific">Allosphingosinicella humi</name>
    <dbReference type="NCBI Taxonomy" id="2068657"/>
    <lineage>
        <taxon>Bacteria</taxon>
        <taxon>Pseudomonadati</taxon>
        <taxon>Pseudomonadota</taxon>
        <taxon>Alphaproteobacteria</taxon>
        <taxon>Sphingomonadales</taxon>
        <taxon>Sphingomonadaceae</taxon>
        <taxon>Allosphingosinicella</taxon>
    </lineage>
</organism>
<feature type="transmembrane region" description="Helical" evidence="1">
    <location>
        <begin position="91"/>
        <end position="113"/>
    </location>
</feature>
<dbReference type="RefSeq" id="WP_109272422.1">
    <property type="nucleotide sequence ID" value="NZ_QFFF01000002.1"/>
</dbReference>